<gene>
    <name evidence="7 12" type="primary">era</name>
    <name evidence="12" type="ORF">H6A12_05795</name>
</gene>
<feature type="region of interest" description="G1" evidence="8">
    <location>
        <begin position="16"/>
        <end position="23"/>
    </location>
</feature>
<feature type="region of interest" description="G5" evidence="8">
    <location>
        <begin position="155"/>
        <end position="157"/>
    </location>
</feature>
<keyword evidence="7" id="KW-0690">Ribosome biogenesis</keyword>
<dbReference type="Pfam" id="PF01926">
    <property type="entry name" value="MMR_HSR1"/>
    <property type="match status" value="1"/>
</dbReference>
<dbReference type="AlphaFoldDB" id="A0A939BE72"/>
<keyword evidence="7" id="KW-0699">rRNA-binding</keyword>
<evidence type="ECO:0000256" key="4">
    <source>
        <dbReference type="ARBA" id="ARBA00022884"/>
    </source>
</evidence>
<keyword evidence="4 7" id="KW-0694">RNA-binding</keyword>
<dbReference type="Gene3D" id="3.30.300.20">
    <property type="match status" value="1"/>
</dbReference>
<feature type="domain" description="KH type-2" evidence="10">
    <location>
        <begin position="207"/>
        <end position="285"/>
    </location>
</feature>
<comment type="function">
    <text evidence="7">An essential GTPase that binds both GDP and GTP, with rapid nucleotide exchange. Plays a role in 16S rRNA processing and 30S ribosomal subunit biogenesis and possibly also in cell cycle regulation and energy metabolism.</text>
</comment>
<dbReference type="PROSITE" id="PS50823">
    <property type="entry name" value="KH_TYPE_2"/>
    <property type="match status" value="1"/>
</dbReference>
<sequence length="303" mass="33670">MEQNNQSKSAFVAIVGKPNVGKSSLLNLLLGEKIAIVTSKPQTTRTRIMGVLTKGAVQFVFLDTPGFHKAKTKLSTTMRRVVTTSIKDVDIVMLVVEPRGALTESELSLIENIKAAKIPAILVINKTDLYADKSVVAERIAELTALYPFDAVVPLSVAEKKGTDALLSELTNYAEEGEHYFPDDTLTDQPERVIAAEIIREKLLLFMQQEIPHGTAVIIEKMREREDRPILDIEATIYCEKASHKGMIIGKGGQSLKRIASAARADLESFLDTKVNLQCWVKVREDWRNQESMIRNFGLSDDS</sequence>
<name>A0A939BE72_9FIRM</name>
<dbReference type="InterPro" id="IPR005225">
    <property type="entry name" value="Small_GTP-bd"/>
</dbReference>
<feature type="region of interest" description="G4" evidence="8">
    <location>
        <begin position="125"/>
        <end position="128"/>
    </location>
</feature>
<dbReference type="CDD" id="cd04163">
    <property type="entry name" value="Era"/>
    <property type="match status" value="1"/>
</dbReference>
<keyword evidence="7" id="KW-0963">Cytoplasm</keyword>
<dbReference type="SUPFAM" id="SSF54814">
    <property type="entry name" value="Prokaryotic type KH domain (KH-domain type II)"/>
    <property type="match status" value="1"/>
</dbReference>
<evidence type="ECO:0000256" key="3">
    <source>
        <dbReference type="ARBA" id="ARBA00022741"/>
    </source>
</evidence>
<comment type="subcellular location">
    <subcellularLocation>
        <location evidence="7">Cytoplasm</location>
    </subcellularLocation>
    <subcellularLocation>
        <location evidence="7">Cell membrane</location>
        <topology evidence="7">Peripheral membrane protein</topology>
    </subcellularLocation>
</comment>
<dbReference type="PANTHER" id="PTHR42698:SF1">
    <property type="entry name" value="GTPASE ERA, MITOCHONDRIAL"/>
    <property type="match status" value="1"/>
</dbReference>
<comment type="similarity">
    <text evidence="1 7 8 9">Belongs to the TRAFAC class TrmE-Era-EngA-EngB-Septin-like GTPase superfamily. Era GTPase family.</text>
</comment>
<feature type="binding site" evidence="7">
    <location>
        <begin position="16"/>
        <end position="23"/>
    </location>
    <ligand>
        <name>GTP</name>
        <dbReference type="ChEBI" id="CHEBI:37565"/>
    </ligand>
</feature>
<evidence type="ECO:0000256" key="5">
    <source>
        <dbReference type="ARBA" id="ARBA00023134"/>
    </source>
</evidence>
<feature type="domain" description="Era-type G" evidence="11">
    <location>
        <begin position="8"/>
        <end position="176"/>
    </location>
</feature>
<evidence type="ECO:0000256" key="1">
    <source>
        <dbReference type="ARBA" id="ARBA00007921"/>
    </source>
</evidence>
<protein>
    <recommendedName>
        <fullName evidence="2 7">GTPase Era</fullName>
    </recommendedName>
</protein>
<dbReference type="InterPro" id="IPR027417">
    <property type="entry name" value="P-loop_NTPase"/>
</dbReference>
<evidence type="ECO:0000256" key="7">
    <source>
        <dbReference type="HAMAP-Rule" id="MF_00367"/>
    </source>
</evidence>
<evidence type="ECO:0000256" key="8">
    <source>
        <dbReference type="PROSITE-ProRule" id="PRU01050"/>
    </source>
</evidence>
<dbReference type="InterPro" id="IPR030388">
    <property type="entry name" value="G_ERA_dom"/>
</dbReference>
<keyword evidence="3 7" id="KW-0547">Nucleotide-binding</keyword>
<accession>A0A939BE72</accession>
<evidence type="ECO:0000256" key="2">
    <source>
        <dbReference type="ARBA" id="ARBA00020484"/>
    </source>
</evidence>
<comment type="subunit">
    <text evidence="7">Monomer.</text>
</comment>
<organism evidence="12 13">
    <name type="scientific">Merdimmobilis hominis</name>
    <dbReference type="NCBI Taxonomy" id="2897707"/>
    <lineage>
        <taxon>Bacteria</taxon>
        <taxon>Bacillati</taxon>
        <taxon>Bacillota</taxon>
        <taxon>Clostridia</taxon>
        <taxon>Eubacteriales</taxon>
        <taxon>Oscillospiraceae</taxon>
        <taxon>Merdimmobilis</taxon>
    </lineage>
</organism>
<keyword evidence="6 7" id="KW-0472">Membrane</keyword>
<evidence type="ECO:0000256" key="9">
    <source>
        <dbReference type="RuleBase" id="RU003761"/>
    </source>
</evidence>
<dbReference type="GO" id="GO:0005886">
    <property type="term" value="C:plasma membrane"/>
    <property type="evidence" value="ECO:0007669"/>
    <property type="project" value="UniProtKB-SubCell"/>
</dbReference>
<keyword evidence="5 7" id="KW-0342">GTP-binding</keyword>
<feature type="binding site" evidence="7">
    <location>
        <begin position="63"/>
        <end position="67"/>
    </location>
    <ligand>
        <name>GTP</name>
        <dbReference type="ChEBI" id="CHEBI:37565"/>
    </ligand>
</feature>
<dbReference type="GO" id="GO:0070181">
    <property type="term" value="F:small ribosomal subunit rRNA binding"/>
    <property type="evidence" value="ECO:0007669"/>
    <property type="project" value="UniProtKB-UniRule"/>
</dbReference>
<dbReference type="InterPro" id="IPR015946">
    <property type="entry name" value="KH_dom-like_a/b"/>
</dbReference>
<dbReference type="GO" id="GO:0000028">
    <property type="term" value="P:ribosomal small subunit assembly"/>
    <property type="evidence" value="ECO:0007669"/>
    <property type="project" value="TreeGrafter"/>
</dbReference>
<dbReference type="Proteomes" id="UP000774750">
    <property type="component" value="Unassembled WGS sequence"/>
</dbReference>
<evidence type="ECO:0000313" key="13">
    <source>
        <dbReference type="Proteomes" id="UP000774750"/>
    </source>
</evidence>
<dbReference type="HAMAP" id="MF_00367">
    <property type="entry name" value="GTPase_Era"/>
    <property type="match status" value="1"/>
</dbReference>
<dbReference type="PANTHER" id="PTHR42698">
    <property type="entry name" value="GTPASE ERA"/>
    <property type="match status" value="1"/>
</dbReference>
<feature type="binding site" evidence="7">
    <location>
        <begin position="125"/>
        <end position="128"/>
    </location>
    <ligand>
        <name>GTP</name>
        <dbReference type="ChEBI" id="CHEBI:37565"/>
    </ligand>
</feature>
<dbReference type="CDD" id="cd22534">
    <property type="entry name" value="KH-II_Era"/>
    <property type="match status" value="1"/>
</dbReference>
<feature type="region of interest" description="G3" evidence="8">
    <location>
        <begin position="63"/>
        <end position="66"/>
    </location>
</feature>
<dbReference type="NCBIfam" id="TIGR00436">
    <property type="entry name" value="era"/>
    <property type="match status" value="1"/>
</dbReference>
<evidence type="ECO:0000259" key="11">
    <source>
        <dbReference type="PROSITE" id="PS51713"/>
    </source>
</evidence>
<reference evidence="12" key="1">
    <citation type="submission" date="2020-08" db="EMBL/GenBank/DDBJ databases">
        <authorList>
            <person name="Cejkova D."/>
            <person name="Kubasova T."/>
            <person name="Jahodarova E."/>
            <person name="Rychlik I."/>
        </authorList>
    </citation>
    <scope>NUCLEOTIDE SEQUENCE</scope>
    <source>
        <strain evidence="12">An559</strain>
    </source>
</reference>
<dbReference type="Pfam" id="PF07650">
    <property type="entry name" value="KH_2"/>
    <property type="match status" value="1"/>
</dbReference>
<reference evidence="12" key="2">
    <citation type="journal article" date="2021" name="Sci. Rep.">
        <title>The distribution of antibiotic resistance genes in chicken gut microbiota commensals.</title>
        <authorList>
            <person name="Juricova H."/>
            <person name="Matiasovicova J."/>
            <person name="Kubasova T."/>
            <person name="Cejkova D."/>
            <person name="Rychlik I."/>
        </authorList>
    </citation>
    <scope>NUCLEOTIDE SEQUENCE</scope>
    <source>
        <strain evidence="12">An559</strain>
    </source>
</reference>
<evidence type="ECO:0000259" key="10">
    <source>
        <dbReference type="PROSITE" id="PS50823"/>
    </source>
</evidence>
<dbReference type="NCBIfam" id="TIGR00231">
    <property type="entry name" value="small_GTP"/>
    <property type="match status" value="1"/>
</dbReference>
<dbReference type="InterPro" id="IPR009019">
    <property type="entry name" value="KH_sf_prok-type"/>
</dbReference>
<dbReference type="InterPro" id="IPR005662">
    <property type="entry name" value="GTPase_Era-like"/>
</dbReference>
<dbReference type="GO" id="GO:0043024">
    <property type="term" value="F:ribosomal small subunit binding"/>
    <property type="evidence" value="ECO:0007669"/>
    <property type="project" value="TreeGrafter"/>
</dbReference>
<dbReference type="SUPFAM" id="SSF52540">
    <property type="entry name" value="P-loop containing nucleoside triphosphate hydrolases"/>
    <property type="match status" value="1"/>
</dbReference>
<evidence type="ECO:0000256" key="6">
    <source>
        <dbReference type="ARBA" id="ARBA00023136"/>
    </source>
</evidence>
<dbReference type="FunFam" id="3.30.300.20:FF:000003">
    <property type="entry name" value="GTPase Era"/>
    <property type="match status" value="1"/>
</dbReference>
<dbReference type="RefSeq" id="WP_204445795.1">
    <property type="nucleotide sequence ID" value="NZ_JACJKY010000007.1"/>
</dbReference>
<comment type="caution">
    <text evidence="12">The sequence shown here is derived from an EMBL/GenBank/DDBJ whole genome shotgun (WGS) entry which is preliminary data.</text>
</comment>
<keyword evidence="7" id="KW-1003">Cell membrane</keyword>
<keyword evidence="13" id="KW-1185">Reference proteome</keyword>
<dbReference type="InterPro" id="IPR004044">
    <property type="entry name" value="KH_dom_type_2"/>
</dbReference>
<dbReference type="PRINTS" id="PR00326">
    <property type="entry name" value="GTP1OBG"/>
</dbReference>
<dbReference type="EMBL" id="JACJKY010000007">
    <property type="protein sequence ID" value="MBM6920667.1"/>
    <property type="molecule type" value="Genomic_DNA"/>
</dbReference>
<feature type="region of interest" description="G2" evidence="8">
    <location>
        <begin position="42"/>
        <end position="46"/>
    </location>
</feature>
<dbReference type="GO" id="GO:0003924">
    <property type="term" value="F:GTPase activity"/>
    <property type="evidence" value="ECO:0007669"/>
    <property type="project" value="UniProtKB-UniRule"/>
</dbReference>
<dbReference type="GO" id="GO:0005525">
    <property type="term" value="F:GTP binding"/>
    <property type="evidence" value="ECO:0007669"/>
    <property type="project" value="UniProtKB-UniRule"/>
</dbReference>
<dbReference type="Gene3D" id="3.40.50.300">
    <property type="entry name" value="P-loop containing nucleotide triphosphate hydrolases"/>
    <property type="match status" value="1"/>
</dbReference>
<proteinExistence type="inferred from homology"/>
<dbReference type="GO" id="GO:0005829">
    <property type="term" value="C:cytosol"/>
    <property type="evidence" value="ECO:0007669"/>
    <property type="project" value="TreeGrafter"/>
</dbReference>
<evidence type="ECO:0000313" key="12">
    <source>
        <dbReference type="EMBL" id="MBM6920667.1"/>
    </source>
</evidence>
<dbReference type="NCBIfam" id="NF000908">
    <property type="entry name" value="PRK00089.1"/>
    <property type="match status" value="1"/>
</dbReference>
<dbReference type="InterPro" id="IPR006073">
    <property type="entry name" value="GTP-bd"/>
</dbReference>
<dbReference type="PROSITE" id="PS51713">
    <property type="entry name" value="G_ERA"/>
    <property type="match status" value="1"/>
</dbReference>